<evidence type="ECO:0000313" key="6">
    <source>
        <dbReference type="Proteomes" id="UP001596380"/>
    </source>
</evidence>
<evidence type="ECO:0000313" key="5">
    <source>
        <dbReference type="EMBL" id="MFC6885259.1"/>
    </source>
</evidence>
<keyword evidence="6" id="KW-1185">Reference proteome</keyword>
<accession>A0ABW2CU03</accession>
<dbReference type="PROSITE" id="PS01117">
    <property type="entry name" value="HTH_MARR_1"/>
    <property type="match status" value="1"/>
</dbReference>
<evidence type="ECO:0000259" key="4">
    <source>
        <dbReference type="PROSITE" id="PS50995"/>
    </source>
</evidence>
<keyword evidence="3" id="KW-0804">Transcription</keyword>
<dbReference type="Gene3D" id="1.10.10.10">
    <property type="entry name" value="Winged helix-like DNA-binding domain superfamily/Winged helix DNA-binding domain"/>
    <property type="match status" value="1"/>
</dbReference>
<organism evidence="5 6">
    <name type="scientific">Actinomadura yumaensis</name>
    <dbReference type="NCBI Taxonomy" id="111807"/>
    <lineage>
        <taxon>Bacteria</taxon>
        <taxon>Bacillati</taxon>
        <taxon>Actinomycetota</taxon>
        <taxon>Actinomycetes</taxon>
        <taxon>Streptosporangiales</taxon>
        <taxon>Thermomonosporaceae</taxon>
        <taxon>Actinomadura</taxon>
    </lineage>
</organism>
<dbReference type="EMBL" id="JBHSXS010000036">
    <property type="protein sequence ID" value="MFC6885259.1"/>
    <property type="molecule type" value="Genomic_DNA"/>
</dbReference>
<dbReference type="SMART" id="SM00347">
    <property type="entry name" value="HTH_MARR"/>
    <property type="match status" value="1"/>
</dbReference>
<proteinExistence type="predicted"/>
<dbReference type="InterPro" id="IPR023187">
    <property type="entry name" value="Tscrpt_reg_MarR-type_CS"/>
</dbReference>
<keyword evidence="1" id="KW-0805">Transcription regulation</keyword>
<dbReference type="InterPro" id="IPR036388">
    <property type="entry name" value="WH-like_DNA-bd_sf"/>
</dbReference>
<dbReference type="RefSeq" id="WP_309240190.1">
    <property type="nucleotide sequence ID" value="NZ_JBHSXE010000001.1"/>
</dbReference>
<gene>
    <name evidence="5" type="ORF">ACFQKB_36260</name>
</gene>
<evidence type="ECO:0000256" key="2">
    <source>
        <dbReference type="ARBA" id="ARBA00023125"/>
    </source>
</evidence>
<keyword evidence="2" id="KW-0238">DNA-binding</keyword>
<dbReference type="PRINTS" id="PR00598">
    <property type="entry name" value="HTHMARR"/>
</dbReference>
<dbReference type="PANTHER" id="PTHR42756">
    <property type="entry name" value="TRANSCRIPTIONAL REGULATOR, MARR"/>
    <property type="match status" value="1"/>
</dbReference>
<dbReference type="InterPro" id="IPR036390">
    <property type="entry name" value="WH_DNA-bd_sf"/>
</dbReference>
<reference evidence="6" key="1">
    <citation type="journal article" date="2019" name="Int. J. Syst. Evol. Microbiol.">
        <title>The Global Catalogue of Microorganisms (GCM) 10K type strain sequencing project: providing services to taxonomists for standard genome sequencing and annotation.</title>
        <authorList>
            <consortium name="The Broad Institute Genomics Platform"/>
            <consortium name="The Broad Institute Genome Sequencing Center for Infectious Disease"/>
            <person name="Wu L."/>
            <person name="Ma J."/>
        </authorList>
    </citation>
    <scope>NUCLEOTIDE SEQUENCE [LARGE SCALE GENOMIC DNA]</scope>
    <source>
        <strain evidence="6">JCM 3369</strain>
    </source>
</reference>
<evidence type="ECO:0000256" key="3">
    <source>
        <dbReference type="ARBA" id="ARBA00023163"/>
    </source>
</evidence>
<evidence type="ECO:0000256" key="1">
    <source>
        <dbReference type="ARBA" id="ARBA00023015"/>
    </source>
</evidence>
<dbReference type="Proteomes" id="UP001596380">
    <property type="component" value="Unassembled WGS sequence"/>
</dbReference>
<feature type="domain" description="HTH marR-type" evidence="4">
    <location>
        <begin position="13"/>
        <end position="168"/>
    </location>
</feature>
<dbReference type="Pfam" id="PF12802">
    <property type="entry name" value="MarR_2"/>
    <property type="match status" value="1"/>
</dbReference>
<dbReference type="PANTHER" id="PTHR42756:SF1">
    <property type="entry name" value="TRANSCRIPTIONAL REPRESSOR OF EMRAB OPERON"/>
    <property type="match status" value="1"/>
</dbReference>
<protein>
    <submittedName>
        <fullName evidence="5">MarR family winged helix-turn-helix transcriptional regulator</fullName>
    </submittedName>
</protein>
<sequence>MGDAEGVRDAGAVEDAVTEVMRQWRALDPALDVTPMAVIGRINRCSALLQQAADAPLTREGLVRPEFDVLVTLRRLGPGVTPTRLARETFSSGAAVTKRLRLLEERGLIERRPDARDRRVQHVSLSADGLALIGRLMPEQITYEASLLSGLPAERREQLAGTLAELLVVLEGRLRGAFPGR</sequence>
<dbReference type="SUPFAM" id="SSF46785">
    <property type="entry name" value="Winged helix' DNA-binding domain"/>
    <property type="match status" value="1"/>
</dbReference>
<dbReference type="PROSITE" id="PS50995">
    <property type="entry name" value="HTH_MARR_2"/>
    <property type="match status" value="1"/>
</dbReference>
<comment type="caution">
    <text evidence="5">The sequence shown here is derived from an EMBL/GenBank/DDBJ whole genome shotgun (WGS) entry which is preliminary data.</text>
</comment>
<name>A0ABW2CU03_9ACTN</name>
<dbReference type="InterPro" id="IPR000835">
    <property type="entry name" value="HTH_MarR-typ"/>
</dbReference>